<dbReference type="EMBL" id="JACHHG010000005">
    <property type="protein sequence ID" value="MBB6098158.1"/>
    <property type="molecule type" value="Genomic_DNA"/>
</dbReference>
<dbReference type="RefSeq" id="WP_183986312.1">
    <property type="nucleotide sequence ID" value="NZ_JACHHG010000005.1"/>
</dbReference>
<gene>
    <name evidence="1" type="ORF">HNR42_001583</name>
</gene>
<comment type="caution">
    <text evidence="1">The sequence shown here is derived from an EMBL/GenBank/DDBJ whole genome shotgun (WGS) entry which is preliminary data.</text>
</comment>
<proteinExistence type="predicted"/>
<dbReference type="Proteomes" id="UP000569951">
    <property type="component" value="Unassembled WGS sequence"/>
</dbReference>
<dbReference type="AlphaFoldDB" id="A0A841I1I0"/>
<organism evidence="1 2">
    <name type="scientific">Deinobacterium chartae</name>
    <dbReference type="NCBI Taxonomy" id="521158"/>
    <lineage>
        <taxon>Bacteria</taxon>
        <taxon>Thermotogati</taxon>
        <taxon>Deinococcota</taxon>
        <taxon>Deinococci</taxon>
        <taxon>Deinococcales</taxon>
        <taxon>Deinococcaceae</taxon>
        <taxon>Deinobacterium</taxon>
    </lineage>
</organism>
<evidence type="ECO:0000313" key="1">
    <source>
        <dbReference type="EMBL" id="MBB6098158.1"/>
    </source>
</evidence>
<evidence type="ECO:0000313" key="2">
    <source>
        <dbReference type="Proteomes" id="UP000569951"/>
    </source>
</evidence>
<reference evidence="1 2" key="1">
    <citation type="submission" date="2020-08" db="EMBL/GenBank/DDBJ databases">
        <title>Genomic Encyclopedia of Type Strains, Phase IV (KMG-IV): sequencing the most valuable type-strain genomes for metagenomic binning, comparative biology and taxonomic classification.</title>
        <authorList>
            <person name="Goeker M."/>
        </authorList>
    </citation>
    <scope>NUCLEOTIDE SEQUENCE [LARGE SCALE GENOMIC DNA]</scope>
    <source>
        <strain evidence="1 2">DSM 21458</strain>
    </source>
</reference>
<keyword evidence="2" id="KW-1185">Reference proteome</keyword>
<accession>A0A841I1I0</accession>
<protein>
    <submittedName>
        <fullName evidence="1">Uncharacterized protein</fullName>
    </submittedName>
</protein>
<name>A0A841I1I0_9DEIO</name>
<sequence length="67" mass="7606">MTASAPLSLRCTHCLRSLERQMGRAGDPVLWCPHCQRGWLPGTAAFDRLLEAQKELERRGVQPKLFD</sequence>